<organism evidence="1">
    <name type="scientific">Rhizophora mucronata</name>
    <name type="common">Asiatic mangrove</name>
    <dbReference type="NCBI Taxonomy" id="61149"/>
    <lineage>
        <taxon>Eukaryota</taxon>
        <taxon>Viridiplantae</taxon>
        <taxon>Streptophyta</taxon>
        <taxon>Embryophyta</taxon>
        <taxon>Tracheophyta</taxon>
        <taxon>Spermatophyta</taxon>
        <taxon>Magnoliopsida</taxon>
        <taxon>eudicotyledons</taxon>
        <taxon>Gunneridae</taxon>
        <taxon>Pentapetalae</taxon>
        <taxon>rosids</taxon>
        <taxon>fabids</taxon>
        <taxon>Malpighiales</taxon>
        <taxon>Rhizophoraceae</taxon>
        <taxon>Rhizophora</taxon>
    </lineage>
</organism>
<name>A0A2P2P444_RHIMU</name>
<sequence length="44" mass="5266">MVCKLLSGEHYQRKGKCISKLQITLVRVREQILYITRQKHLRTP</sequence>
<accession>A0A2P2P444</accession>
<dbReference type="EMBL" id="GGEC01068965">
    <property type="protein sequence ID" value="MBX49449.1"/>
    <property type="molecule type" value="Transcribed_RNA"/>
</dbReference>
<reference evidence="1" key="1">
    <citation type="submission" date="2018-02" db="EMBL/GenBank/DDBJ databases">
        <title>Rhizophora mucronata_Transcriptome.</title>
        <authorList>
            <person name="Meera S.P."/>
            <person name="Sreeshan A."/>
            <person name="Augustine A."/>
        </authorList>
    </citation>
    <scope>NUCLEOTIDE SEQUENCE</scope>
    <source>
        <tissue evidence="1">Leaf</tissue>
    </source>
</reference>
<dbReference type="AlphaFoldDB" id="A0A2P2P444"/>
<protein>
    <submittedName>
        <fullName evidence="1">Uncharacterized protein</fullName>
    </submittedName>
</protein>
<proteinExistence type="predicted"/>
<evidence type="ECO:0000313" key="1">
    <source>
        <dbReference type="EMBL" id="MBX49449.1"/>
    </source>
</evidence>